<evidence type="ECO:0000256" key="1">
    <source>
        <dbReference type="ARBA" id="ARBA00023242"/>
    </source>
</evidence>
<dbReference type="EMBL" id="JARKIF010000109">
    <property type="protein sequence ID" value="KAJ7604325.1"/>
    <property type="molecule type" value="Genomic_DNA"/>
</dbReference>
<dbReference type="CDD" id="cd00067">
    <property type="entry name" value="GAL4"/>
    <property type="match status" value="1"/>
</dbReference>
<dbReference type="InterPro" id="IPR036864">
    <property type="entry name" value="Zn2-C6_fun-type_DNA-bd_sf"/>
</dbReference>
<feature type="domain" description="Zn(2)-C6 fungal-type" evidence="3">
    <location>
        <begin position="42"/>
        <end position="74"/>
    </location>
</feature>
<dbReference type="Gene3D" id="4.10.240.10">
    <property type="entry name" value="Zn(2)-C6 fungal-type DNA-binding domain"/>
    <property type="match status" value="1"/>
</dbReference>
<dbReference type="PANTHER" id="PTHR31668">
    <property type="entry name" value="GLUCOSE TRANSPORT TRANSCRIPTION REGULATOR RGT1-RELATED-RELATED"/>
    <property type="match status" value="1"/>
</dbReference>
<evidence type="ECO:0000256" key="2">
    <source>
        <dbReference type="SAM" id="MobiDB-lite"/>
    </source>
</evidence>
<name>A0AAD7F673_9AGAR</name>
<feature type="compositionally biased region" description="Polar residues" evidence="2">
    <location>
        <begin position="114"/>
        <end position="126"/>
    </location>
</feature>
<feature type="region of interest" description="Disordered" evidence="2">
    <location>
        <begin position="1"/>
        <end position="33"/>
    </location>
</feature>
<gene>
    <name evidence="4" type="ORF">FB45DRAFT_957325</name>
</gene>
<sequence>MADRAHSRGGRASSSSPASSGIGPDPLGQFNPTARRRRAFIACTNCRRRKIKCVTDAETDPCDRCVRKGLGCEYVLVGDEMSPRDRESTHTSPALLSSDREPIHPSLLARGVSQAHSYPSTGGYTG</sequence>
<dbReference type="GO" id="GO:0000981">
    <property type="term" value="F:DNA-binding transcription factor activity, RNA polymerase II-specific"/>
    <property type="evidence" value="ECO:0007669"/>
    <property type="project" value="InterPro"/>
</dbReference>
<comment type="caution">
    <text evidence="4">The sequence shown here is derived from an EMBL/GenBank/DDBJ whole genome shotgun (WGS) entry which is preliminary data.</text>
</comment>
<keyword evidence="5" id="KW-1185">Reference proteome</keyword>
<organism evidence="4 5">
    <name type="scientific">Roridomyces roridus</name>
    <dbReference type="NCBI Taxonomy" id="1738132"/>
    <lineage>
        <taxon>Eukaryota</taxon>
        <taxon>Fungi</taxon>
        <taxon>Dikarya</taxon>
        <taxon>Basidiomycota</taxon>
        <taxon>Agaricomycotina</taxon>
        <taxon>Agaricomycetes</taxon>
        <taxon>Agaricomycetidae</taxon>
        <taxon>Agaricales</taxon>
        <taxon>Marasmiineae</taxon>
        <taxon>Mycenaceae</taxon>
        <taxon>Roridomyces</taxon>
    </lineage>
</organism>
<reference evidence="4" key="1">
    <citation type="submission" date="2023-03" db="EMBL/GenBank/DDBJ databases">
        <title>Massive genome expansion in bonnet fungi (Mycena s.s.) driven by repeated elements and novel gene families across ecological guilds.</title>
        <authorList>
            <consortium name="Lawrence Berkeley National Laboratory"/>
            <person name="Harder C.B."/>
            <person name="Miyauchi S."/>
            <person name="Viragh M."/>
            <person name="Kuo A."/>
            <person name="Thoen E."/>
            <person name="Andreopoulos B."/>
            <person name="Lu D."/>
            <person name="Skrede I."/>
            <person name="Drula E."/>
            <person name="Henrissat B."/>
            <person name="Morin E."/>
            <person name="Kohler A."/>
            <person name="Barry K."/>
            <person name="LaButti K."/>
            <person name="Morin E."/>
            <person name="Salamov A."/>
            <person name="Lipzen A."/>
            <person name="Mereny Z."/>
            <person name="Hegedus B."/>
            <person name="Baldrian P."/>
            <person name="Stursova M."/>
            <person name="Weitz H."/>
            <person name="Taylor A."/>
            <person name="Grigoriev I.V."/>
            <person name="Nagy L.G."/>
            <person name="Martin F."/>
            <person name="Kauserud H."/>
        </authorList>
    </citation>
    <scope>NUCLEOTIDE SEQUENCE</scope>
    <source>
        <strain evidence="4">9284</strain>
    </source>
</reference>
<accession>A0AAD7F673</accession>
<protein>
    <recommendedName>
        <fullName evidence="3">Zn(2)-C6 fungal-type domain-containing protein</fullName>
    </recommendedName>
</protein>
<evidence type="ECO:0000313" key="4">
    <source>
        <dbReference type="EMBL" id="KAJ7604325.1"/>
    </source>
</evidence>
<dbReference type="InterPro" id="IPR050797">
    <property type="entry name" value="Carb_Metab_Trans_Reg"/>
</dbReference>
<dbReference type="PROSITE" id="PS50048">
    <property type="entry name" value="ZN2_CY6_FUNGAL_2"/>
    <property type="match status" value="1"/>
</dbReference>
<dbReference type="SMART" id="SM00066">
    <property type="entry name" value="GAL4"/>
    <property type="match status" value="1"/>
</dbReference>
<dbReference type="AlphaFoldDB" id="A0AAD7F673"/>
<evidence type="ECO:0000313" key="5">
    <source>
        <dbReference type="Proteomes" id="UP001221142"/>
    </source>
</evidence>
<dbReference type="PROSITE" id="PS00463">
    <property type="entry name" value="ZN2_CY6_FUNGAL_1"/>
    <property type="match status" value="1"/>
</dbReference>
<keyword evidence="1" id="KW-0539">Nucleus</keyword>
<dbReference type="Proteomes" id="UP001221142">
    <property type="component" value="Unassembled WGS sequence"/>
</dbReference>
<feature type="region of interest" description="Disordered" evidence="2">
    <location>
        <begin position="79"/>
        <end position="126"/>
    </location>
</feature>
<dbReference type="InterPro" id="IPR001138">
    <property type="entry name" value="Zn2Cys6_DnaBD"/>
</dbReference>
<dbReference type="GO" id="GO:0008270">
    <property type="term" value="F:zinc ion binding"/>
    <property type="evidence" value="ECO:0007669"/>
    <property type="project" value="InterPro"/>
</dbReference>
<dbReference type="Pfam" id="PF00172">
    <property type="entry name" value="Zn_clus"/>
    <property type="match status" value="1"/>
</dbReference>
<feature type="compositionally biased region" description="Low complexity" evidence="2">
    <location>
        <begin position="10"/>
        <end position="21"/>
    </location>
</feature>
<evidence type="ECO:0000259" key="3">
    <source>
        <dbReference type="PROSITE" id="PS50048"/>
    </source>
</evidence>
<dbReference type="SUPFAM" id="SSF57701">
    <property type="entry name" value="Zn2/Cys6 DNA-binding domain"/>
    <property type="match status" value="1"/>
</dbReference>
<proteinExistence type="predicted"/>